<evidence type="ECO:0000256" key="1">
    <source>
        <dbReference type="SAM" id="SignalP"/>
    </source>
</evidence>
<dbReference type="InterPro" id="IPR010835">
    <property type="entry name" value="DUF1439"/>
</dbReference>
<dbReference type="Gene3D" id="3.15.10.40">
    <property type="entry name" value="Uncharacterised protein PF07273, DUF1439"/>
    <property type="match status" value="1"/>
</dbReference>
<evidence type="ECO:0008006" key="4">
    <source>
        <dbReference type="Google" id="ProtNLM"/>
    </source>
</evidence>
<protein>
    <recommendedName>
        <fullName evidence="4">DUF1439 domain-containing protein</fullName>
    </recommendedName>
</protein>
<comment type="caution">
    <text evidence="2">The sequence shown here is derived from an EMBL/GenBank/DDBJ whole genome shotgun (WGS) entry which is preliminary data.</text>
</comment>
<dbReference type="RefSeq" id="WP_310342904.1">
    <property type="nucleotide sequence ID" value="NZ_JAVDXQ010000002.1"/>
</dbReference>
<keyword evidence="3" id="KW-1185">Reference proteome</keyword>
<organism evidence="2 3">
    <name type="scientific">Pelomonas aquatica</name>
    <dbReference type="NCBI Taxonomy" id="431058"/>
    <lineage>
        <taxon>Bacteria</taxon>
        <taxon>Pseudomonadati</taxon>
        <taxon>Pseudomonadota</taxon>
        <taxon>Betaproteobacteria</taxon>
        <taxon>Burkholderiales</taxon>
        <taxon>Sphaerotilaceae</taxon>
        <taxon>Roseateles</taxon>
    </lineage>
</organism>
<feature type="signal peptide" evidence="1">
    <location>
        <begin position="1"/>
        <end position="29"/>
    </location>
</feature>
<dbReference type="Pfam" id="PF07273">
    <property type="entry name" value="DUF1439"/>
    <property type="match status" value="1"/>
</dbReference>
<keyword evidence="1" id="KW-0732">Signal</keyword>
<name>A0ABU1Z872_9BURK</name>
<dbReference type="Proteomes" id="UP001180536">
    <property type="component" value="Unassembled WGS sequence"/>
</dbReference>
<reference evidence="2 3" key="1">
    <citation type="submission" date="2023-07" db="EMBL/GenBank/DDBJ databases">
        <title>Sorghum-associated microbial communities from plants grown in Nebraska, USA.</title>
        <authorList>
            <person name="Schachtman D."/>
        </authorList>
    </citation>
    <scope>NUCLEOTIDE SEQUENCE [LARGE SCALE GENOMIC DNA]</scope>
    <source>
        <strain evidence="2 3">BE310</strain>
    </source>
</reference>
<evidence type="ECO:0000313" key="3">
    <source>
        <dbReference type="Proteomes" id="UP001180536"/>
    </source>
</evidence>
<sequence length="187" mass="19873">MHRRLALVATALIASAALATCAVVSSALAGHLDIEQAELQARIAPRFPTHHCKLLIACLDVSNPIVVLTDGDDRIGITADAKVTLGTRERSGRVGLSARPRYVPAEGQLFLEDLQVTTLELSGLPAEYAEVVKLYAPQLAKDALQRHPVYTLDTSTAKGALARLAVRDVKVVGGKLRVSFAESGRSG</sequence>
<proteinExistence type="predicted"/>
<gene>
    <name evidence="2" type="ORF">J2X16_001265</name>
</gene>
<evidence type="ECO:0000313" key="2">
    <source>
        <dbReference type="EMBL" id="MDR7295926.1"/>
    </source>
</evidence>
<feature type="chain" id="PRO_5045648061" description="DUF1439 domain-containing protein" evidence="1">
    <location>
        <begin position="30"/>
        <end position="187"/>
    </location>
</feature>
<accession>A0ABU1Z872</accession>
<dbReference type="EMBL" id="JAVDXQ010000002">
    <property type="protein sequence ID" value="MDR7295926.1"/>
    <property type="molecule type" value="Genomic_DNA"/>
</dbReference>